<evidence type="ECO:0000313" key="1">
    <source>
        <dbReference type="EMBL" id="EUA56436.1"/>
    </source>
</evidence>
<dbReference type="EMBL" id="JAOB01000029">
    <property type="protein sequence ID" value="EUA56436.1"/>
    <property type="molecule type" value="Genomic_DNA"/>
</dbReference>
<name>X8CKS5_MYCXE</name>
<accession>X8CKS5</accession>
<comment type="caution">
    <text evidence="1">The sequence shown here is derived from an EMBL/GenBank/DDBJ whole genome shotgun (WGS) entry which is preliminary data.</text>
</comment>
<dbReference type="PATRIC" id="fig|1299334.3.peg.2586"/>
<gene>
    <name evidence="1" type="ORF">I553_8484</name>
</gene>
<organism evidence="1">
    <name type="scientific">Mycobacterium xenopi 4042</name>
    <dbReference type="NCBI Taxonomy" id="1299334"/>
    <lineage>
        <taxon>Bacteria</taxon>
        <taxon>Bacillati</taxon>
        <taxon>Actinomycetota</taxon>
        <taxon>Actinomycetes</taxon>
        <taxon>Mycobacteriales</taxon>
        <taxon>Mycobacteriaceae</taxon>
        <taxon>Mycobacterium</taxon>
    </lineage>
</organism>
<proteinExistence type="predicted"/>
<dbReference type="AlphaFoldDB" id="X8CKS5"/>
<protein>
    <submittedName>
        <fullName evidence="1">Uncharacterized protein</fullName>
    </submittedName>
</protein>
<reference evidence="1" key="1">
    <citation type="submission" date="2014-01" db="EMBL/GenBank/DDBJ databases">
        <authorList>
            <person name="Brown-Elliot B."/>
            <person name="Wallace R."/>
            <person name="Lenaerts A."/>
            <person name="Ordway D."/>
            <person name="DeGroote M.A."/>
            <person name="Parker T."/>
            <person name="Sizemore C."/>
            <person name="Tallon L.J."/>
            <person name="Sadzewicz L.K."/>
            <person name="Sengamalay N."/>
            <person name="Fraser C.M."/>
            <person name="Hine E."/>
            <person name="Shefchek K.A."/>
            <person name="Das S.P."/>
            <person name="Tettelin H."/>
        </authorList>
    </citation>
    <scope>NUCLEOTIDE SEQUENCE [LARGE SCALE GENOMIC DNA]</scope>
    <source>
        <strain evidence="1">4042</strain>
    </source>
</reference>
<sequence length="39" mass="4122">MVGQVAVHSAESVAAMARELRLFQPDWDAAGQGVESFGC</sequence>